<dbReference type="CDD" id="cd01647">
    <property type="entry name" value="RT_LTR"/>
    <property type="match status" value="1"/>
</dbReference>
<dbReference type="Proteomes" id="UP000288805">
    <property type="component" value="Unassembled WGS sequence"/>
</dbReference>
<dbReference type="PANTHER" id="PTHR15503">
    <property type="entry name" value="LDOC1 RELATED"/>
    <property type="match status" value="1"/>
</dbReference>
<dbReference type="InterPro" id="IPR032567">
    <property type="entry name" value="RTL1-rel"/>
</dbReference>
<evidence type="ECO:0000313" key="2">
    <source>
        <dbReference type="EMBL" id="RVW67264.1"/>
    </source>
</evidence>
<comment type="caution">
    <text evidence="2">The sequence shown here is derived from an EMBL/GenBank/DDBJ whole genome shotgun (WGS) entry which is preliminary data.</text>
</comment>
<gene>
    <name evidence="2" type="primary">POL_12</name>
    <name evidence="2" type="ORF">CK203_065451</name>
</gene>
<evidence type="ECO:0000313" key="3">
    <source>
        <dbReference type="Proteomes" id="UP000288805"/>
    </source>
</evidence>
<organism evidence="2 3">
    <name type="scientific">Vitis vinifera</name>
    <name type="common">Grape</name>
    <dbReference type="NCBI Taxonomy" id="29760"/>
    <lineage>
        <taxon>Eukaryota</taxon>
        <taxon>Viridiplantae</taxon>
        <taxon>Streptophyta</taxon>
        <taxon>Embryophyta</taxon>
        <taxon>Tracheophyta</taxon>
        <taxon>Spermatophyta</taxon>
        <taxon>Magnoliopsida</taxon>
        <taxon>eudicotyledons</taxon>
        <taxon>Gunneridae</taxon>
        <taxon>Pentapetalae</taxon>
        <taxon>rosids</taxon>
        <taxon>Vitales</taxon>
        <taxon>Vitaceae</taxon>
        <taxon>Viteae</taxon>
        <taxon>Vitis</taxon>
    </lineage>
</organism>
<dbReference type="InterPro" id="IPR043502">
    <property type="entry name" value="DNA/RNA_pol_sf"/>
</dbReference>
<dbReference type="InterPro" id="IPR043128">
    <property type="entry name" value="Rev_trsase/Diguanyl_cyclase"/>
</dbReference>
<feature type="compositionally biased region" description="Basic and acidic residues" evidence="1">
    <location>
        <begin position="122"/>
        <end position="141"/>
    </location>
</feature>
<reference evidence="2 3" key="1">
    <citation type="journal article" date="2018" name="PLoS Genet.">
        <title>Population sequencing reveals clonal diversity and ancestral inbreeding in the grapevine cultivar Chardonnay.</title>
        <authorList>
            <person name="Roach M.J."/>
            <person name="Johnson D.L."/>
            <person name="Bohlmann J."/>
            <person name="van Vuuren H.J."/>
            <person name="Jones S.J."/>
            <person name="Pretorius I.S."/>
            <person name="Schmidt S.A."/>
            <person name="Borneman A.R."/>
        </authorList>
    </citation>
    <scope>NUCLEOTIDE SEQUENCE [LARGE SCALE GENOMIC DNA]</scope>
    <source>
        <strain evidence="3">cv. Chardonnay</strain>
        <tissue evidence="2">Leaf</tissue>
    </source>
</reference>
<dbReference type="Gene3D" id="3.10.10.10">
    <property type="entry name" value="HIV Type 1 Reverse Transcriptase, subunit A, domain 1"/>
    <property type="match status" value="1"/>
</dbReference>
<name>A0A438G4X2_VITVI</name>
<accession>A0A438G4X2</accession>
<feature type="region of interest" description="Disordered" evidence="1">
    <location>
        <begin position="110"/>
        <end position="147"/>
    </location>
</feature>
<proteinExistence type="predicted"/>
<dbReference type="PANTHER" id="PTHR15503:SF22">
    <property type="entry name" value="TRANSPOSON TY3-I GAG POLYPROTEIN"/>
    <property type="match status" value="1"/>
</dbReference>
<dbReference type="AlphaFoldDB" id="A0A438G4X2"/>
<dbReference type="SUPFAM" id="SSF56672">
    <property type="entry name" value="DNA/RNA polymerases"/>
    <property type="match status" value="1"/>
</dbReference>
<sequence>MCGCCVWRIKLQPMEIVDWQHYLSMWVHKEVYQQWLSLNIFNHKAYESLTGTYQWYQSFVTMAYNKERIEALEVGLGGVQDGMQRLELGVTDKLHHLEETINKLSRALLSTKEPSRNNNNNWREESSCSYHEKNDDGKQEKPTNGGNGCVELTGRKVAWLHGNHLRRNYGLVLIPQRVKILMKPYPKFDKLDPFAITKKSSRAIRMFKPKTLKEATSLARMKDEQLQRQIRISRPPLPTRTLLALPTPTKASPIKAQIGHHEIEVFIDRRSTHNFLNAKMVEILQLSVISTDRFSFEWLMVAISSVREELDLVLGVQWLEQLGLLMCNWQKMTMEFQWEDQEQPTQLPLVGEVDHCIPLKDGIEPVNVRLYKYAHFQKAEIEKQVQDMLKLGLIKPSTSPFSSPVLLVKKKYETWRVYIDYRALNVVTIKDRFLIPTIDDMLDELYGATYFTKLDLGAGYH</sequence>
<dbReference type="Gene3D" id="3.30.70.270">
    <property type="match status" value="1"/>
</dbReference>
<protein>
    <submittedName>
        <fullName evidence="2">Retrovirus-related Pol polyprotein from transposon 412</fullName>
    </submittedName>
</protein>
<dbReference type="EMBL" id="QGNW01000595">
    <property type="protein sequence ID" value="RVW67264.1"/>
    <property type="molecule type" value="Genomic_DNA"/>
</dbReference>
<evidence type="ECO:0000256" key="1">
    <source>
        <dbReference type="SAM" id="MobiDB-lite"/>
    </source>
</evidence>